<dbReference type="InterPro" id="IPR002213">
    <property type="entry name" value="UDP_glucos_trans"/>
</dbReference>
<feature type="domain" description="Erythromycin biosynthesis protein CIII-like C-terminal" evidence="1">
    <location>
        <begin position="298"/>
        <end position="395"/>
    </location>
</feature>
<proteinExistence type="predicted"/>
<organism evidence="2 3">
    <name type="scientific">Acuticoccus sediminis</name>
    <dbReference type="NCBI Taxonomy" id="2184697"/>
    <lineage>
        <taxon>Bacteria</taxon>
        <taxon>Pseudomonadati</taxon>
        <taxon>Pseudomonadota</taxon>
        <taxon>Alphaproteobacteria</taxon>
        <taxon>Hyphomicrobiales</taxon>
        <taxon>Amorphaceae</taxon>
        <taxon>Acuticoccus</taxon>
    </lineage>
</organism>
<evidence type="ECO:0000313" key="3">
    <source>
        <dbReference type="Proteomes" id="UP000249590"/>
    </source>
</evidence>
<dbReference type="Pfam" id="PF06722">
    <property type="entry name" value="EryCIII-like_C"/>
    <property type="match status" value="1"/>
</dbReference>
<reference evidence="2 3" key="1">
    <citation type="submission" date="2018-05" db="EMBL/GenBank/DDBJ databases">
        <title>Acuticoccus sediminis sp. nov., isolated from deep-sea sediment of Indian Ocean.</title>
        <authorList>
            <person name="Liu X."/>
            <person name="Lai Q."/>
            <person name="Du Y."/>
            <person name="Sun F."/>
            <person name="Zhang X."/>
            <person name="Wang S."/>
            <person name="Shao Z."/>
        </authorList>
    </citation>
    <scope>NUCLEOTIDE SEQUENCE [LARGE SCALE GENOMIC DNA]</scope>
    <source>
        <strain evidence="2 3">PTG4-2</strain>
    </source>
</reference>
<name>A0A8B2NR13_9HYPH</name>
<dbReference type="GO" id="GO:0016758">
    <property type="term" value="F:hexosyltransferase activity"/>
    <property type="evidence" value="ECO:0007669"/>
    <property type="project" value="UniProtKB-ARBA"/>
</dbReference>
<evidence type="ECO:0000313" key="2">
    <source>
        <dbReference type="EMBL" id="RAH99451.1"/>
    </source>
</evidence>
<dbReference type="SUPFAM" id="SSF53756">
    <property type="entry name" value="UDP-Glycosyltransferase/glycogen phosphorylase"/>
    <property type="match status" value="1"/>
</dbReference>
<dbReference type="Gene3D" id="3.40.50.2000">
    <property type="entry name" value="Glycogen Phosphorylase B"/>
    <property type="match status" value="2"/>
</dbReference>
<dbReference type="RefSeq" id="WP_111349663.1">
    <property type="nucleotide sequence ID" value="NZ_QHHQ01000005.1"/>
</dbReference>
<evidence type="ECO:0000259" key="1">
    <source>
        <dbReference type="Pfam" id="PF06722"/>
    </source>
</evidence>
<dbReference type="EMBL" id="QHHQ01000005">
    <property type="protein sequence ID" value="RAH99451.1"/>
    <property type="molecule type" value="Genomic_DNA"/>
</dbReference>
<protein>
    <submittedName>
        <fullName evidence="2">Glycosyltransferase</fullName>
    </submittedName>
</protein>
<dbReference type="InterPro" id="IPR010610">
    <property type="entry name" value="EryCIII-like_C"/>
</dbReference>
<dbReference type="PANTHER" id="PTHR48050:SF13">
    <property type="entry name" value="STEROL 3-BETA-GLUCOSYLTRANSFERASE UGT80A2"/>
    <property type="match status" value="1"/>
</dbReference>
<keyword evidence="3" id="KW-1185">Reference proteome</keyword>
<keyword evidence="2" id="KW-0808">Transferase</keyword>
<dbReference type="CDD" id="cd03784">
    <property type="entry name" value="GT1_Gtf-like"/>
    <property type="match status" value="1"/>
</dbReference>
<accession>A0A8B2NR13</accession>
<dbReference type="GO" id="GO:0008194">
    <property type="term" value="F:UDP-glycosyltransferase activity"/>
    <property type="evidence" value="ECO:0007669"/>
    <property type="project" value="InterPro"/>
</dbReference>
<dbReference type="PANTHER" id="PTHR48050">
    <property type="entry name" value="STEROL 3-BETA-GLUCOSYLTRANSFERASE"/>
    <property type="match status" value="1"/>
</dbReference>
<dbReference type="OrthoDB" id="9805366at2"/>
<comment type="caution">
    <text evidence="2">The sequence shown here is derived from an EMBL/GenBank/DDBJ whole genome shotgun (WGS) entry which is preliminary data.</text>
</comment>
<sequence length="410" mass="42376">MRVVFASHGSLGDLVPFLEIGKALAARGHTATVATHPAHRASVAAAGLGFAPMRPDRPDDPAFHARFMHPRRGPAFAYTRYLGPAVAASDADLSAAVAGADVLVSVTLALAAPIVAARTGVPWLSAAFQPAMLYSALDPPRLAMLPLVRGWPQYNARVLAYAEKGVEAWAAPLRAYRAAAGLGDYPAHPAFRGQHSPDGVLALYSPLFGPVPADAPRGTVQTGQVLQTGSPPLDPRIADFLADGEPPVVFTLGSASAHVARRFFEDSARAARRLGVRALLLAGGAGAGRDLPSDPALMVAGSAPYQAVFPHAAAVVHQGGIGTIALAMAAGVPMVAVPFSHDQPDNAARAARAGVARVVPRWRYRLSAAPILRQVLDDGGMRATSARLAPLIAAENGAERAADAIIAAAR</sequence>
<gene>
    <name evidence="2" type="ORF">DLJ53_23320</name>
</gene>
<dbReference type="GO" id="GO:0017000">
    <property type="term" value="P:antibiotic biosynthetic process"/>
    <property type="evidence" value="ECO:0007669"/>
    <property type="project" value="UniProtKB-ARBA"/>
</dbReference>
<dbReference type="AlphaFoldDB" id="A0A8B2NR13"/>
<dbReference type="InterPro" id="IPR050426">
    <property type="entry name" value="Glycosyltransferase_28"/>
</dbReference>
<dbReference type="Proteomes" id="UP000249590">
    <property type="component" value="Unassembled WGS sequence"/>
</dbReference>